<name>A0ABP8CXT9_9ACTN</name>
<dbReference type="Gene3D" id="1.10.287.1260">
    <property type="match status" value="1"/>
</dbReference>
<evidence type="ECO:0000313" key="3">
    <source>
        <dbReference type="EMBL" id="GAA4244722.1"/>
    </source>
</evidence>
<dbReference type="Proteomes" id="UP001500620">
    <property type="component" value="Unassembled WGS sequence"/>
</dbReference>
<keyword evidence="2" id="KW-0812">Transmembrane</keyword>
<gene>
    <name evidence="3" type="ORF">GCM10022255_008890</name>
</gene>
<feature type="transmembrane region" description="Helical" evidence="2">
    <location>
        <begin position="157"/>
        <end position="176"/>
    </location>
</feature>
<organism evidence="3 4">
    <name type="scientific">Dactylosporangium darangshiense</name>
    <dbReference type="NCBI Taxonomy" id="579108"/>
    <lineage>
        <taxon>Bacteria</taxon>
        <taxon>Bacillati</taxon>
        <taxon>Actinomycetota</taxon>
        <taxon>Actinomycetes</taxon>
        <taxon>Micromonosporales</taxon>
        <taxon>Micromonosporaceae</taxon>
        <taxon>Dactylosporangium</taxon>
    </lineage>
</organism>
<keyword evidence="4" id="KW-1185">Reference proteome</keyword>
<dbReference type="Pfam" id="PF05552">
    <property type="entry name" value="MS_channel_1st_1"/>
    <property type="match status" value="2"/>
</dbReference>
<feature type="transmembrane region" description="Helical" evidence="2">
    <location>
        <begin position="27"/>
        <end position="48"/>
    </location>
</feature>
<dbReference type="InterPro" id="IPR008910">
    <property type="entry name" value="MSC_TM_helix"/>
</dbReference>
<protein>
    <recommendedName>
        <fullName evidence="5">TM helix repeat-containing protein</fullName>
    </recommendedName>
</protein>
<evidence type="ECO:0000313" key="4">
    <source>
        <dbReference type="Proteomes" id="UP001500620"/>
    </source>
</evidence>
<evidence type="ECO:0000256" key="1">
    <source>
        <dbReference type="SAM" id="MobiDB-lite"/>
    </source>
</evidence>
<feature type="compositionally biased region" description="Low complexity" evidence="1">
    <location>
        <begin position="277"/>
        <end position="286"/>
    </location>
</feature>
<keyword evidence="2" id="KW-0472">Membrane</keyword>
<feature type="region of interest" description="Disordered" evidence="1">
    <location>
        <begin position="231"/>
        <end position="306"/>
    </location>
</feature>
<sequence length="306" mass="32232">MMSEYLAMRSVDIGSPLSNMLRSAAAFLPRAIAFIVVLIVGYLVARLLRAAVDKLLERVGFDRLVERGGLKTALARSRYDASGIIAQLVFYAVLLITLRIAFDIWGPNAVSTLITAVIAWLPRLFVAILIVVVAAAIASAVRDVASTALGGLSYGRAVANIAFVFILGIGVIAALNQIGVATTVTTPVLIAVLATVGGILIVGVGGGLVKPMQARWDRWLDRAETESARRSELPKAYAAGQSDAERLMAEKQQPAAEPVAAGQQASSAYRDQPVGQRARPPSAPSAADDDTRAVPPQTGQPPPATR</sequence>
<proteinExistence type="predicted"/>
<dbReference type="EMBL" id="BAABAT010000002">
    <property type="protein sequence ID" value="GAA4244722.1"/>
    <property type="molecule type" value="Genomic_DNA"/>
</dbReference>
<keyword evidence="2" id="KW-1133">Transmembrane helix</keyword>
<feature type="transmembrane region" description="Helical" evidence="2">
    <location>
        <begin position="81"/>
        <end position="102"/>
    </location>
</feature>
<accession>A0ABP8CXT9</accession>
<comment type="caution">
    <text evidence="3">The sequence shown here is derived from an EMBL/GenBank/DDBJ whole genome shotgun (WGS) entry which is preliminary data.</text>
</comment>
<evidence type="ECO:0008006" key="5">
    <source>
        <dbReference type="Google" id="ProtNLM"/>
    </source>
</evidence>
<feature type="transmembrane region" description="Helical" evidence="2">
    <location>
        <begin position="188"/>
        <end position="209"/>
    </location>
</feature>
<reference evidence="4" key="1">
    <citation type="journal article" date="2019" name="Int. J. Syst. Evol. Microbiol.">
        <title>The Global Catalogue of Microorganisms (GCM) 10K type strain sequencing project: providing services to taxonomists for standard genome sequencing and annotation.</title>
        <authorList>
            <consortium name="The Broad Institute Genomics Platform"/>
            <consortium name="The Broad Institute Genome Sequencing Center for Infectious Disease"/>
            <person name="Wu L."/>
            <person name="Ma J."/>
        </authorList>
    </citation>
    <scope>NUCLEOTIDE SEQUENCE [LARGE SCALE GENOMIC DNA]</scope>
    <source>
        <strain evidence="4">JCM 17441</strain>
    </source>
</reference>
<evidence type="ECO:0000256" key="2">
    <source>
        <dbReference type="SAM" id="Phobius"/>
    </source>
</evidence>
<feature type="transmembrane region" description="Helical" evidence="2">
    <location>
        <begin position="114"/>
        <end position="137"/>
    </location>
</feature>